<dbReference type="GO" id="GO:0006888">
    <property type="term" value="P:endoplasmic reticulum to Golgi vesicle-mediated transport"/>
    <property type="evidence" value="ECO:0007669"/>
    <property type="project" value="InterPro"/>
</dbReference>
<dbReference type="InterPro" id="IPR006977">
    <property type="entry name" value="Yip1_dom"/>
</dbReference>
<comment type="subcellular location">
    <subcellularLocation>
        <location evidence="6">Golgi apparatus membrane</location>
        <topology evidence="6">Multi-pass membrane protein</topology>
    </subcellularLocation>
    <subcellularLocation>
        <location evidence="1">Membrane</location>
        <topology evidence="1">Multi-pass membrane protein</topology>
    </subcellularLocation>
</comment>
<comment type="caution">
    <text evidence="9">The sequence shown here is derived from an EMBL/GenBank/DDBJ whole genome shotgun (WGS) entry which is preliminary data.</text>
</comment>
<feature type="compositionally biased region" description="Pro residues" evidence="7">
    <location>
        <begin position="35"/>
        <end position="44"/>
    </location>
</feature>
<dbReference type="OMA" id="ATRACSN"/>
<feature type="region of interest" description="Disordered" evidence="7">
    <location>
        <begin position="1"/>
        <end position="45"/>
    </location>
</feature>
<feature type="transmembrane region" description="Helical" evidence="6">
    <location>
        <begin position="171"/>
        <end position="192"/>
    </location>
</feature>
<protein>
    <recommendedName>
        <fullName evidence="6">Protein YIP</fullName>
    </recommendedName>
</protein>
<dbReference type="Proteomes" id="UP000825935">
    <property type="component" value="Chromosome 12"/>
</dbReference>
<feature type="transmembrane region" description="Helical" evidence="6">
    <location>
        <begin position="231"/>
        <end position="248"/>
    </location>
</feature>
<feature type="domain" description="Yip1" evidence="8">
    <location>
        <begin position="113"/>
        <end position="247"/>
    </location>
</feature>
<evidence type="ECO:0000313" key="10">
    <source>
        <dbReference type="Proteomes" id="UP000825935"/>
    </source>
</evidence>
<feature type="transmembrane region" description="Helical" evidence="6">
    <location>
        <begin position="198"/>
        <end position="219"/>
    </location>
</feature>
<reference evidence="9" key="1">
    <citation type="submission" date="2021-08" db="EMBL/GenBank/DDBJ databases">
        <title>WGS assembly of Ceratopteris richardii.</title>
        <authorList>
            <person name="Marchant D.B."/>
            <person name="Chen G."/>
            <person name="Jenkins J."/>
            <person name="Shu S."/>
            <person name="Leebens-Mack J."/>
            <person name="Grimwood J."/>
            <person name="Schmutz J."/>
            <person name="Soltis P."/>
            <person name="Soltis D."/>
            <person name="Chen Z.-H."/>
        </authorList>
    </citation>
    <scope>NUCLEOTIDE SEQUENCE</scope>
    <source>
        <strain evidence="9">Whitten #5841</strain>
        <tissue evidence="9">Leaf</tissue>
    </source>
</reference>
<accession>A0A8T2TQZ0</accession>
<organism evidence="9 10">
    <name type="scientific">Ceratopteris richardii</name>
    <name type="common">Triangle waterfern</name>
    <dbReference type="NCBI Taxonomy" id="49495"/>
    <lineage>
        <taxon>Eukaryota</taxon>
        <taxon>Viridiplantae</taxon>
        <taxon>Streptophyta</taxon>
        <taxon>Embryophyta</taxon>
        <taxon>Tracheophyta</taxon>
        <taxon>Polypodiopsida</taxon>
        <taxon>Polypodiidae</taxon>
        <taxon>Polypodiales</taxon>
        <taxon>Pteridineae</taxon>
        <taxon>Pteridaceae</taxon>
        <taxon>Parkerioideae</taxon>
        <taxon>Ceratopteris</taxon>
    </lineage>
</organism>
<evidence type="ECO:0000256" key="4">
    <source>
        <dbReference type="ARBA" id="ARBA00022989"/>
    </source>
</evidence>
<name>A0A8T2TQZ0_CERRI</name>
<evidence type="ECO:0000259" key="8">
    <source>
        <dbReference type="Pfam" id="PF04893"/>
    </source>
</evidence>
<dbReference type="GO" id="GO:0005802">
    <property type="term" value="C:trans-Golgi network"/>
    <property type="evidence" value="ECO:0007669"/>
    <property type="project" value="TreeGrafter"/>
</dbReference>
<dbReference type="OrthoDB" id="440385at2759"/>
<keyword evidence="10" id="KW-1185">Reference proteome</keyword>
<dbReference type="PANTHER" id="PTHR21236">
    <property type="entry name" value="GOLGI MEMBRANE PROTEIN YIP1"/>
    <property type="match status" value="1"/>
</dbReference>
<keyword evidence="4 6" id="KW-1133">Transmembrane helix</keyword>
<evidence type="ECO:0000256" key="2">
    <source>
        <dbReference type="ARBA" id="ARBA00010596"/>
    </source>
</evidence>
<evidence type="ECO:0000313" key="9">
    <source>
        <dbReference type="EMBL" id="KAH7423834.1"/>
    </source>
</evidence>
<proteinExistence type="inferred from homology"/>
<dbReference type="AlphaFoldDB" id="A0A8T2TQZ0"/>
<keyword evidence="5 6" id="KW-0472">Membrane</keyword>
<feature type="transmembrane region" description="Helical" evidence="6">
    <location>
        <begin position="138"/>
        <end position="159"/>
    </location>
</feature>
<comment type="similarity">
    <text evidence="2 6">Belongs to the YIP1 family.</text>
</comment>
<sequence length="249" mass="27167">MNGYGGATPSTMGSHVGISLPQQRKPSFQPIRPQMRPPSMPPGPGTGTLPFYSFDPASVQASAYSMPPTIQTADSFDNEPPLLEELGINTSLILRKTTNILNPLRINSYLHEDADLSGPFVYIMFFGLFQLLAGKLQFGVILGWLVVASLFVTLVFNMLEGNDGDLKVYRCMSYVGYSLLPVVIFSAFQLFLPRGGMAILLFACLAVIWSTRTCTSLLVSASLHAEESRSLIGYSCALIYTAFSLLVVF</sequence>
<gene>
    <name evidence="9" type="ORF">KP509_12G076400</name>
</gene>
<dbReference type="Pfam" id="PF04893">
    <property type="entry name" value="Yip1"/>
    <property type="match status" value="1"/>
</dbReference>
<dbReference type="PANTHER" id="PTHR21236:SF2">
    <property type="entry name" value="PROTEIN YIPF"/>
    <property type="match status" value="1"/>
</dbReference>
<dbReference type="GO" id="GO:0048280">
    <property type="term" value="P:vesicle fusion with Golgi apparatus"/>
    <property type="evidence" value="ECO:0007669"/>
    <property type="project" value="TreeGrafter"/>
</dbReference>
<evidence type="ECO:0000256" key="6">
    <source>
        <dbReference type="RuleBase" id="RU361264"/>
    </source>
</evidence>
<dbReference type="GO" id="GO:0000139">
    <property type="term" value="C:Golgi membrane"/>
    <property type="evidence" value="ECO:0007669"/>
    <property type="project" value="UniProtKB-SubCell"/>
</dbReference>
<evidence type="ECO:0000256" key="7">
    <source>
        <dbReference type="SAM" id="MobiDB-lite"/>
    </source>
</evidence>
<dbReference type="EMBL" id="CM035417">
    <property type="protein sequence ID" value="KAH7423834.1"/>
    <property type="molecule type" value="Genomic_DNA"/>
</dbReference>
<keyword evidence="3 6" id="KW-0812">Transmembrane</keyword>
<evidence type="ECO:0000256" key="3">
    <source>
        <dbReference type="ARBA" id="ARBA00022692"/>
    </source>
</evidence>
<evidence type="ECO:0000256" key="5">
    <source>
        <dbReference type="ARBA" id="ARBA00023136"/>
    </source>
</evidence>
<evidence type="ECO:0000256" key="1">
    <source>
        <dbReference type="ARBA" id="ARBA00004141"/>
    </source>
</evidence>
<comment type="caution">
    <text evidence="6">Lacks conserved residue(s) required for the propagation of feature annotation.</text>
</comment>
<dbReference type="InterPro" id="IPR045231">
    <property type="entry name" value="Yip1/4-like"/>
</dbReference>